<sequence length="507" mass="53623">MPLALPMIEGMTAQASEQTISSTQHDQAESSFDLVIIGSGPGGYSTALRAAQLGLSVAVVERDAVVGGTCLNRGCIPTKALMTATSTITQAAHARQLGIQSTFEGIDFDRLNAFKQESIDAMTGGLHQLLQARKVTLIQGQAAISGPGQVTVETLAGSSRQLSARHIVLATGARSTPLAGLPFSNRVLDSDRALNLERFPQRPVIFGAGAVAVEFASIWQAAGSQVTLVIRKDRVLSSWDRRTSLTLTRELGKQGISVVTGSQFSSLEQADENADMKVSYEPVDAASGRGSSASLETDAVLVAIGRSPNTDASWLTQAGVELDAHGLVTIDPWGRTSADRIWALGDITAGYHFAHRAFEQGIVIAETIAGLNPQPVNEATIPQVVFSTPQAACVGYSKQAAQEREDLNQVQETVYPMLSNARMRMSGQGGSLSLVTACASDQPDTRIVVGVNLVAPEAAELIAEAEQIVGNRLPLSQAARLIHPHPTFSETLGEALLKADGRPLNMR</sequence>
<keyword evidence="13" id="KW-1185">Reference proteome</keyword>
<dbReference type="InterPro" id="IPR012999">
    <property type="entry name" value="Pyr_OxRdtase_I_AS"/>
</dbReference>
<proteinExistence type="inferred from homology"/>
<comment type="cofactor">
    <cofactor evidence="1">
        <name>FAD</name>
        <dbReference type="ChEBI" id="CHEBI:57692"/>
    </cofactor>
</comment>
<evidence type="ECO:0000256" key="2">
    <source>
        <dbReference type="ARBA" id="ARBA00007532"/>
    </source>
</evidence>
<keyword evidence="7" id="KW-1015">Disulfide bond</keyword>
<evidence type="ECO:0000256" key="3">
    <source>
        <dbReference type="ARBA" id="ARBA00022630"/>
    </source>
</evidence>
<evidence type="ECO:0000256" key="6">
    <source>
        <dbReference type="ARBA" id="ARBA00023027"/>
    </source>
</evidence>
<evidence type="ECO:0000256" key="7">
    <source>
        <dbReference type="ARBA" id="ARBA00023157"/>
    </source>
</evidence>
<organism evidence="12 13">
    <name type="scientific">Bombiscardovia nodaiensis</name>
    <dbReference type="NCBI Taxonomy" id="2932181"/>
    <lineage>
        <taxon>Bacteria</taxon>
        <taxon>Bacillati</taxon>
        <taxon>Actinomycetota</taxon>
        <taxon>Actinomycetes</taxon>
        <taxon>Bifidobacteriales</taxon>
        <taxon>Bifidobacteriaceae</taxon>
        <taxon>Bombiscardovia</taxon>
    </lineage>
</organism>
<evidence type="ECO:0000256" key="1">
    <source>
        <dbReference type="ARBA" id="ARBA00001974"/>
    </source>
</evidence>
<keyword evidence="3 9" id="KW-0285">Flavoprotein</keyword>
<dbReference type="Proteomes" id="UP001321766">
    <property type="component" value="Chromosome"/>
</dbReference>
<feature type="domain" description="Pyridine nucleotide-disulphide oxidoreductase dimerisation" evidence="10">
    <location>
        <begin position="381"/>
        <end position="495"/>
    </location>
</feature>
<evidence type="ECO:0000256" key="5">
    <source>
        <dbReference type="ARBA" id="ARBA00023002"/>
    </source>
</evidence>
<dbReference type="InterPro" id="IPR050151">
    <property type="entry name" value="Class-I_Pyr_Nuc-Dis_Oxidored"/>
</dbReference>
<feature type="domain" description="FAD/NAD(P)-binding" evidence="11">
    <location>
        <begin position="32"/>
        <end position="361"/>
    </location>
</feature>
<dbReference type="PANTHER" id="PTHR22912">
    <property type="entry name" value="DISULFIDE OXIDOREDUCTASE"/>
    <property type="match status" value="1"/>
</dbReference>
<keyword evidence="6" id="KW-0520">NAD</keyword>
<evidence type="ECO:0000256" key="4">
    <source>
        <dbReference type="ARBA" id="ARBA00022827"/>
    </source>
</evidence>
<dbReference type="InterPro" id="IPR016156">
    <property type="entry name" value="FAD/NAD-linked_Rdtase_dimer_sf"/>
</dbReference>
<keyword evidence="4 9" id="KW-0274">FAD</keyword>
<dbReference type="PIRSF" id="PIRSF000350">
    <property type="entry name" value="Mercury_reductase_MerA"/>
    <property type="match status" value="1"/>
</dbReference>
<protein>
    <submittedName>
        <fullName evidence="12">Dihydrolipoamide dehydrogenase</fullName>
    </submittedName>
</protein>
<dbReference type="PRINTS" id="PR00411">
    <property type="entry name" value="PNDRDTASEI"/>
</dbReference>
<reference evidence="12 13" key="1">
    <citation type="journal article" date="2023" name="Microbiol. Spectr.">
        <title>Symbiosis of Carpenter Bees with Uncharacterized Lactic Acid Bacteria Showing NAD Auxotrophy.</title>
        <authorList>
            <person name="Kawasaki S."/>
            <person name="Ozawa K."/>
            <person name="Mori T."/>
            <person name="Yamamoto A."/>
            <person name="Ito M."/>
            <person name="Ohkuma M."/>
            <person name="Sakamoto M."/>
            <person name="Matsutani M."/>
        </authorList>
    </citation>
    <scope>NUCLEOTIDE SEQUENCE [LARGE SCALE GENOMIC DNA]</scope>
    <source>
        <strain evidence="12 13">Kim37-2</strain>
    </source>
</reference>
<evidence type="ECO:0000259" key="10">
    <source>
        <dbReference type="Pfam" id="PF02852"/>
    </source>
</evidence>
<dbReference type="PANTHER" id="PTHR22912:SF217">
    <property type="entry name" value="DIHYDROLIPOYL DEHYDROGENASE"/>
    <property type="match status" value="1"/>
</dbReference>
<dbReference type="InterPro" id="IPR001100">
    <property type="entry name" value="Pyr_nuc-diS_OxRdtase"/>
</dbReference>
<gene>
    <name evidence="12" type="primary">pdhD</name>
    <name evidence="12" type="ORF">KIM372_07080</name>
</gene>
<name>A0ABN6SCD0_9BIFI</name>
<comment type="similarity">
    <text evidence="2 9">Belongs to the class-I pyridine nucleotide-disulfide oxidoreductase family.</text>
</comment>
<dbReference type="Pfam" id="PF07992">
    <property type="entry name" value="Pyr_redox_2"/>
    <property type="match status" value="1"/>
</dbReference>
<dbReference type="InterPro" id="IPR023753">
    <property type="entry name" value="FAD/NAD-binding_dom"/>
</dbReference>
<dbReference type="PRINTS" id="PR00368">
    <property type="entry name" value="FADPNR"/>
</dbReference>
<dbReference type="Pfam" id="PF02852">
    <property type="entry name" value="Pyr_redox_dim"/>
    <property type="match status" value="1"/>
</dbReference>
<keyword evidence="5 9" id="KW-0560">Oxidoreductase</keyword>
<evidence type="ECO:0000313" key="13">
    <source>
        <dbReference type="Proteomes" id="UP001321766"/>
    </source>
</evidence>
<keyword evidence="8 9" id="KW-0676">Redox-active center</keyword>
<dbReference type="EMBL" id="AP026798">
    <property type="protein sequence ID" value="BDR52801.1"/>
    <property type="molecule type" value="Genomic_DNA"/>
</dbReference>
<dbReference type="SUPFAM" id="SSF55424">
    <property type="entry name" value="FAD/NAD-linked reductases, dimerisation (C-terminal) domain"/>
    <property type="match status" value="1"/>
</dbReference>
<dbReference type="InterPro" id="IPR036188">
    <property type="entry name" value="FAD/NAD-bd_sf"/>
</dbReference>
<dbReference type="SUPFAM" id="SSF51905">
    <property type="entry name" value="FAD/NAD(P)-binding domain"/>
    <property type="match status" value="1"/>
</dbReference>
<dbReference type="InterPro" id="IPR004099">
    <property type="entry name" value="Pyr_nucl-diS_OxRdtase_dimer"/>
</dbReference>
<accession>A0ABN6SCD0</accession>
<evidence type="ECO:0000256" key="9">
    <source>
        <dbReference type="RuleBase" id="RU003691"/>
    </source>
</evidence>
<evidence type="ECO:0000313" key="12">
    <source>
        <dbReference type="EMBL" id="BDR52801.1"/>
    </source>
</evidence>
<evidence type="ECO:0000256" key="8">
    <source>
        <dbReference type="ARBA" id="ARBA00023284"/>
    </source>
</evidence>
<dbReference type="PROSITE" id="PS00076">
    <property type="entry name" value="PYRIDINE_REDOX_1"/>
    <property type="match status" value="1"/>
</dbReference>
<dbReference type="Gene3D" id="3.30.390.30">
    <property type="match status" value="1"/>
</dbReference>
<evidence type="ECO:0000259" key="11">
    <source>
        <dbReference type="Pfam" id="PF07992"/>
    </source>
</evidence>
<dbReference type="Gene3D" id="3.50.50.60">
    <property type="entry name" value="FAD/NAD(P)-binding domain"/>
    <property type="match status" value="2"/>
</dbReference>